<dbReference type="Proteomes" id="UP000279275">
    <property type="component" value="Unassembled WGS sequence"/>
</dbReference>
<dbReference type="PANTHER" id="PTHR24421">
    <property type="entry name" value="NITRATE/NITRITE SENSOR PROTEIN NARX-RELATED"/>
    <property type="match status" value="1"/>
</dbReference>
<dbReference type="GO" id="GO:0016020">
    <property type="term" value="C:membrane"/>
    <property type="evidence" value="ECO:0007669"/>
    <property type="project" value="InterPro"/>
</dbReference>
<reference evidence="13 14" key="1">
    <citation type="submission" date="2018-10" db="EMBL/GenBank/DDBJ databases">
        <title>Isolation from cow dung.</title>
        <authorList>
            <person name="Ling L."/>
        </authorList>
    </citation>
    <scope>NUCLEOTIDE SEQUENCE [LARGE SCALE GENOMIC DNA]</scope>
    <source>
        <strain evidence="13 14">NEAU-LL90</strain>
    </source>
</reference>
<dbReference type="InterPro" id="IPR025828">
    <property type="entry name" value="Put_sensor_dom"/>
</dbReference>
<evidence type="ECO:0000256" key="4">
    <source>
        <dbReference type="ARBA" id="ARBA00022679"/>
    </source>
</evidence>
<dbReference type="AlphaFoldDB" id="A0A3M2KSS6"/>
<dbReference type="GO" id="GO:0046983">
    <property type="term" value="F:protein dimerization activity"/>
    <property type="evidence" value="ECO:0007669"/>
    <property type="project" value="InterPro"/>
</dbReference>
<evidence type="ECO:0000256" key="7">
    <source>
        <dbReference type="ARBA" id="ARBA00022840"/>
    </source>
</evidence>
<dbReference type="GO" id="GO:0000155">
    <property type="term" value="F:phosphorelay sensor kinase activity"/>
    <property type="evidence" value="ECO:0007669"/>
    <property type="project" value="InterPro"/>
</dbReference>
<keyword evidence="7" id="KW-0067">ATP-binding</keyword>
<feature type="domain" description="Signal transduction histidine kinase subgroup 3 dimerisation and phosphoacceptor" evidence="11">
    <location>
        <begin position="260"/>
        <end position="324"/>
    </location>
</feature>
<dbReference type="EMBL" id="RFFH01000019">
    <property type="protein sequence ID" value="RMI28727.1"/>
    <property type="molecule type" value="Genomic_DNA"/>
</dbReference>
<evidence type="ECO:0000256" key="5">
    <source>
        <dbReference type="ARBA" id="ARBA00022741"/>
    </source>
</evidence>
<dbReference type="Pfam" id="PF02518">
    <property type="entry name" value="HATPase_c"/>
    <property type="match status" value="1"/>
</dbReference>
<evidence type="ECO:0000313" key="13">
    <source>
        <dbReference type="EMBL" id="RMI28727.1"/>
    </source>
</evidence>
<dbReference type="InterPro" id="IPR011712">
    <property type="entry name" value="Sig_transdc_His_kin_sub3_dim/P"/>
</dbReference>
<evidence type="ECO:0000259" key="10">
    <source>
        <dbReference type="Pfam" id="PF02518"/>
    </source>
</evidence>
<keyword evidence="4" id="KW-0808">Transferase</keyword>
<evidence type="ECO:0000313" key="14">
    <source>
        <dbReference type="Proteomes" id="UP000279275"/>
    </source>
</evidence>
<keyword evidence="9" id="KW-0812">Transmembrane</keyword>
<keyword evidence="14" id="KW-1185">Reference proteome</keyword>
<organism evidence="13 14">
    <name type="scientific">Nocardia stercoris</name>
    <dbReference type="NCBI Taxonomy" id="2483361"/>
    <lineage>
        <taxon>Bacteria</taxon>
        <taxon>Bacillati</taxon>
        <taxon>Actinomycetota</taxon>
        <taxon>Actinomycetes</taxon>
        <taxon>Mycobacteriales</taxon>
        <taxon>Nocardiaceae</taxon>
        <taxon>Nocardia</taxon>
    </lineage>
</organism>
<dbReference type="Pfam" id="PF13796">
    <property type="entry name" value="Sensor"/>
    <property type="match status" value="1"/>
</dbReference>
<name>A0A3M2KSS6_9NOCA</name>
<evidence type="ECO:0000256" key="8">
    <source>
        <dbReference type="ARBA" id="ARBA00023012"/>
    </source>
</evidence>
<accession>A0A3M2KSS6</accession>
<dbReference type="InterPro" id="IPR003594">
    <property type="entry name" value="HATPase_dom"/>
</dbReference>
<keyword evidence="8" id="KW-0902">Two-component regulatory system</keyword>
<sequence length="448" mass="47555">METMTETLAVPPAAIASAAPEPARLLRTVLRAPFRARPWKDLCYLLFAFVLSGVLLAYLYAGLLAAVFLSPFLAGAPLAVLVLSGRTWGSIHRPVVRVLLDDDLPGPAEFRARRGFFGWLGSAFGDAPGWRGLLFVVVEVLLGFGTGIAACVAVFTTAILVTAPVTTVVFHPKSVDDQGHTHNSVFQFGDFYFDTFPRTLLIAAIGLVALLVLPWLLRGLCLLHLGLARLLLTPTARDRRLLELQAGRRIALENAASTVQRLERDLHDGTQARLVAIAMALGRAEERLTTGGDATGLIAQARTDAKEALTELRELVRGIHPPALDLGLAPALETLAARCAVPVELDVDLPARPEPAIEATAYFAAAELLTNVVRHAGADRAELLVRPDGTGLELTVRDNGRGGAVATPHGGLAGLTERTRAVDGALTVDSPPGGPTVVTVTLPMAVPR</sequence>
<dbReference type="GO" id="GO:0005524">
    <property type="term" value="F:ATP binding"/>
    <property type="evidence" value="ECO:0007669"/>
    <property type="project" value="UniProtKB-KW"/>
</dbReference>
<evidence type="ECO:0000256" key="3">
    <source>
        <dbReference type="ARBA" id="ARBA00022553"/>
    </source>
</evidence>
<protein>
    <recommendedName>
        <fullName evidence="2">histidine kinase</fullName>
        <ecNumber evidence="2">2.7.13.3</ecNumber>
    </recommendedName>
</protein>
<dbReference type="InterPro" id="IPR036890">
    <property type="entry name" value="HATPase_C_sf"/>
</dbReference>
<keyword evidence="9" id="KW-1133">Transmembrane helix</keyword>
<dbReference type="Gene3D" id="1.20.5.1930">
    <property type="match status" value="1"/>
</dbReference>
<feature type="transmembrane region" description="Helical" evidence="9">
    <location>
        <begin position="42"/>
        <end position="60"/>
    </location>
</feature>
<feature type="domain" description="Histidine kinase/HSP90-like ATPase" evidence="10">
    <location>
        <begin position="364"/>
        <end position="445"/>
    </location>
</feature>
<gene>
    <name evidence="13" type="ORF">EBN03_29260</name>
</gene>
<keyword evidence="3" id="KW-0597">Phosphoprotein</keyword>
<dbReference type="InterPro" id="IPR050482">
    <property type="entry name" value="Sensor_HK_TwoCompSys"/>
</dbReference>
<feature type="domain" description="Putative sensor" evidence="12">
    <location>
        <begin position="44"/>
        <end position="232"/>
    </location>
</feature>
<keyword evidence="9" id="KW-0472">Membrane</keyword>
<keyword evidence="6 13" id="KW-0418">Kinase</keyword>
<evidence type="ECO:0000256" key="9">
    <source>
        <dbReference type="SAM" id="Phobius"/>
    </source>
</evidence>
<evidence type="ECO:0000256" key="1">
    <source>
        <dbReference type="ARBA" id="ARBA00000085"/>
    </source>
</evidence>
<dbReference type="PANTHER" id="PTHR24421:SF10">
    <property type="entry name" value="NITRATE_NITRITE SENSOR PROTEIN NARQ"/>
    <property type="match status" value="1"/>
</dbReference>
<dbReference type="EC" id="2.7.13.3" evidence="2"/>
<evidence type="ECO:0000256" key="2">
    <source>
        <dbReference type="ARBA" id="ARBA00012438"/>
    </source>
</evidence>
<dbReference type="Pfam" id="PF07730">
    <property type="entry name" value="HisKA_3"/>
    <property type="match status" value="1"/>
</dbReference>
<comment type="caution">
    <text evidence="13">The sequence shown here is derived from an EMBL/GenBank/DDBJ whole genome shotgun (WGS) entry which is preliminary data.</text>
</comment>
<dbReference type="CDD" id="cd16917">
    <property type="entry name" value="HATPase_UhpB-NarQ-NarX-like"/>
    <property type="match status" value="1"/>
</dbReference>
<evidence type="ECO:0000259" key="11">
    <source>
        <dbReference type="Pfam" id="PF07730"/>
    </source>
</evidence>
<feature type="transmembrane region" description="Helical" evidence="9">
    <location>
        <begin position="133"/>
        <end position="161"/>
    </location>
</feature>
<feature type="transmembrane region" description="Helical" evidence="9">
    <location>
        <begin position="66"/>
        <end position="83"/>
    </location>
</feature>
<evidence type="ECO:0000256" key="6">
    <source>
        <dbReference type="ARBA" id="ARBA00022777"/>
    </source>
</evidence>
<evidence type="ECO:0000259" key="12">
    <source>
        <dbReference type="Pfam" id="PF13796"/>
    </source>
</evidence>
<comment type="catalytic activity">
    <reaction evidence="1">
        <text>ATP + protein L-histidine = ADP + protein N-phospho-L-histidine.</text>
        <dbReference type="EC" id="2.7.13.3"/>
    </reaction>
</comment>
<dbReference type="SUPFAM" id="SSF55874">
    <property type="entry name" value="ATPase domain of HSP90 chaperone/DNA topoisomerase II/histidine kinase"/>
    <property type="match status" value="1"/>
</dbReference>
<dbReference type="Gene3D" id="3.30.565.10">
    <property type="entry name" value="Histidine kinase-like ATPase, C-terminal domain"/>
    <property type="match status" value="1"/>
</dbReference>
<feature type="transmembrane region" description="Helical" evidence="9">
    <location>
        <begin position="200"/>
        <end position="232"/>
    </location>
</feature>
<keyword evidence="5" id="KW-0547">Nucleotide-binding</keyword>
<proteinExistence type="predicted"/>